<accession>A0ABR2J2T5</accession>
<feature type="compositionally biased region" description="Polar residues" evidence="1">
    <location>
        <begin position="123"/>
        <end position="146"/>
    </location>
</feature>
<name>A0ABR2J2T5_9EUKA</name>
<evidence type="ECO:0000313" key="3">
    <source>
        <dbReference type="Proteomes" id="UP001470230"/>
    </source>
</evidence>
<feature type="compositionally biased region" description="Low complexity" evidence="1">
    <location>
        <begin position="300"/>
        <end position="311"/>
    </location>
</feature>
<evidence type="ECO:0000256" key="1">
    <source>
        <dbReference type="SAM" id="MobiDB-lite"/>
    </source>
</evidence>
<feature type="compositionally biased region" description="Low complexity" evidence="1">
    <location>
        <begin position="257"/>
        <end position="279"/>
    </location>
</feature>
<feature type="compositionally biased region" description="Polar residues" evidence="1">
    <location>
        <begin position="280"/>
        <end position="296"/>
    </location>
</feature>
<feature type="compositionally biased region" description="Polar residues" evidence="1">
    <location>
        <begin position="331"/>
        <end position="346"/>
    </location>
</feature>
<evidence type="ECO:0008006" key="4">
    <source>
        <dbReference type="Google" id="ProtNLM"/>
    </source>
</evidence>
<feature type="compositionally biased region" description="Low complexity" evidence="1">
    <location>
        <begin position="197"/>
        <end position="250"/>
    </location>
</feature>
<dbReference type="EMBL" id="JAPFFF010000013">
    <property type="protein sequence ID" value="KAK8872076.1"/>
    <property type="molecule type" value="Genomic_DNA"/>
</dbReference>
<proteinExistence type="predicted"/>
<protein>
    <recommendedName>
        <fullName evidence="4">Ubiquitin-like domain-containing protein</fullName>
    </recommendedName>
</protein>
<evidence type="ECO:0000313" key="2">
    <source>
        <dbReference type="EMBL" id="KAK8872076.1"/>
    </source>
</evidence>
<dbReference type="Proteomes" id="UP001470230">
    <property type="component" value="Unassembled WGS sequence"/>
</dbReference>
<comment type="caution">
    <text evidence="2">The sequence shown here is derived from an EMBL/GenBank/DDBJ whole genome shotgun (WGS) entry which is preliminary data.</text>
</comment>
<sequence length="374" mass="43460">MWINFTCHQQKFSLELTGEETIEDVENILNESYDLGSNHLYFLNQKFLLQELYYTPLKEVPDIKGHDFLEIQIVRQSDIFDEYSTIPPNKKQSTAISIGQSNNSSRIRSQKVRLPRIKRESSSPRFIQSSQDVKSRNSSLTPSQHGQKVRFPQINMNSSSPRNHYSNEIERDIEQNITNKQNIQNIQNIQQQQQQQLQNLQQNIQPPNNANNDQQQDNQQQNTQPQNNTTNNTQNNAQNNNRQQNIQPPNLRRYSVQHQRGQQNMQQQQAARRQSIQRQPSFQQKQHQPARNSMKPQISRPRQPQQAQNAALHKSQTLTHVQMTPPATPTIRKSQTLGSAQMPRLSQTRDGRRQSLAPNQSAANKQIQITKKKK</sequence>
<reference evidence="2 3" key="1">
    <citation type="submission" date="2024-04" db="EMBL/GenBank/DDBJ databases">
        <title>Tritrichomonas musculus Genome.</title>
        <authorList>
            <person name="Alves-Ferreira E."/>
            <person name="Grigg M."/>
            <person name="Lorenzi H."/>
            <person name="Galac M."/>
        </authorList>
    </citation>
    <scope>NUCLEOTIDE SEQUENCE [LARGE SCALE GENOMIC DNA]</scope>
    <source>
        <strain evidence="2 3">EAF2021</strain>
    </source>
</reference>
<feature type="compositionally biased region" description="Polar residues" evidence="1">
    <location>
        <begin position="86"/>
        <end position="107"/>
    </location>
</feature>
<feature type="compositionally biased region" description="Polar residues" evidence="1">
    <location>
        <begin position="356"/>
        <end position="374"/>
    </location>
</feature>
<gene>
    <name evidence="2" type="ORF">M9Y10_007834</name>
</gene>
<keyword evidence="3" id="KW-1185">Reference proteome</keyword>
<feature type="region of interest" description="Disordered" evidence="1">
    <location>
        <begin position="197"/>
        <end position="374"/>
    </location>
</feature>
<feature type="compositionally biased region" description="Polar residues" evidence="1">
    <location>
        <begin position="154"/>
        <end position="164"/>
    </location>
</feature>
<feature type="region of interest" description="Disordered" evidence="1">
    <location>
        <begin position="84"/>
        <end position="164"/>
    </location>
</feature>
<organism evidence="2 3">
    <name type="scientific">Tritrichomonas musculus</name>
    <dbReference type="NCBI Taxonomy" id="1915356"/>
    <lineage>
        <taxon>Eukaryota</taxon>
        <taxon>Metamonada</taxon>
        <taxon>Parabasalia</taxon>
        <taxon>Tritrichomonadida</taxon>
        <taxon>Tritrichomonadidae</taxon>
        <taxon>Tritrichomonas</taxon>
    </lineage>
</organism>